<feature type="transmembrane region" description="Helical" evidence="1">
    <location>
        <begin position="147"/>
        <end position="166"/>
    </location>
</feature>
<feature type="transmembrane region" description="Helical" evidence="1">
    <location>
        <begin position="178"/>
        <end position="200"/>
    </location>
</feature>
<name>A0A1G8TVN8_9GAMM</name>
<feature type="transmembrane region" description="Helical" evidence="1">
    <location>
        <begin position="37"/>
        <end position="57"/>
    </location>
</feature>
<gene>
    <name evidence="3" type="ORF">SAMN04488540_108103</name>
</gene>
<accession>A0A1G8TVN8</accession>
<dbReference type="AlphaFoldDB" id="A0A1G8TVN8"/>
<feature type="domain" description="EamA" evidence="2">
    <location>
        <begin position="11"/>
        <end position="140"/>
    </location>
</feature>
<evidence type="ECO:0000259" key="2">
    <source>
        <dbReference type="Pfam" id="PF00892"/>
    </source>
</evidence>
<reference evidence="4" key="1">
    <citation type="submission" date="2016-10" db="EMBL/GenBank/DDBJ databases">
        <authorList>
            <person name="Varghese N."/>
            <person name="Submissions S."/>
        </authorList>
    </citation>
    <scope>NUCLEOTIDE SEQUENCE [LARGE SCALE GENOMIC DNA]</scope>
    <source>
        <strain evidence="4">DSM 23317</strain>
    </source>
</reference>
<feature type="transmembrane region" description="Helical" evidence="1">
    <location>
        <begin position="206"/>
        <end position="225"/>
    </location>
</feature>
<dbReference type="PANTHER" id="PTHR22911:SF103">
    <property type="entry name" value="BLR2811 PROTEIN"/>
    <property type="match status" value="1"/>
</dbReference>
<dbReference type="InterPro" id="IPR000620">
    <property type="entry name" value="EamA_dom"/>
</dbReference>
<evidence type="ECO:0000256" key="1">
    <source>
        <dbReference type="SAM" id="Phobius"/>
    </source>
</evidence>
<keyword evidence="1" id="KW-0472">Membrane</keyword>
<feature type="transmembrane region" description="Helical" evidence="1">
    <location>
        <begin position="237"/>
        <end position="255"/>
    </location>
</feature>
<organism evidence="3 4">
    <name type="scientific">Ferrimonas sediminum</name>
    <dbReference type="NCBI Taxonomy" id="718193"/>
    <lineage>
        <taxon>Bacteria</taxon>
        <taxon>Pseudomonadati</taxon>
        <taxon>Pseudomonadota</taxon>
        <taxon>Gammaproteobacteria</taxon>
        <taxon>Alteromonadales</taxon>
        <taxon>Ferrimonadaceae</taxon>
        <taxon>Ferrimonas</taxon>
    </lineage>
</organism>
<dbReference type="GO" id="GO:0016020">
    <property type="term" value="C:membrane"/>
    <property type="evidence" value="ECO:0007669"/>
    <property type="project" value="InterPro"/>
</dbReference>
<dbReference type="OrthoDB" id="148351at2"/>
<keyword evidence="1" id="KW-1133">Transmembrane helix</keyword>
<evidence type="ECO:0000313" key="3">
    <source>
        <dbReference type="EMBL" id="SDJ45636.1"/>
    </source>
</evidence>
<sequence length="290" mass="31708">MARASVVPLALGLLVLGNLLASVSDVAVKLLEGGISPYQYIFIRQVLATLLVTPWLLRLPKGRRHLHSPGITLIRAQLVLVGSGCMMVAVTYLPLATANALFYAAPLLMLPLSLWLLKERPPWTRVLATGIGFVGVLVVLRPQQFHWAALFALGTATTLALFHVLVRRLPQRQPVANTVFWTNLLCLPLAAPLALLNWQPVSVAELGWVALSAVCISGYNGLAVLAYRRAPSAQIALAEYSGLLFVTLFGVWWFAEVPDGLTLLGIGLILLPMLPLRRLPLWQRLAPMRK</sequence>
<protein>
    <submittedName>
        <fullName evidence="3">Permease of the drug/metabolite transporter (DMT) superfamily</fullName>
    </submittedName>
</protein>
<evidence type="ECO:0000313" key="4">
    <source>
        <dbReference type="Proteomes" id="UP000199527"/>
    </source>
</evidence>
<dbReference type="SUPFAM" id="SSF103481">
    <property type="entry name" value="Multidrug resistance efflux transporter EmrE"/>
    <property type="match status" value="2"/>
</dbReference>
<feature type="domain" description="EamA" evidence="2">
    <location>
        <begin position="147"/>
        <end position="271"/>
    </location>
</feature>
<keyword evidence="1" id="KW-0812">Transmembrane</keyword>
<keyword evidence="4" id="KW-1185">Reference proteome</keyword>
<feature type="transmembrane region" description="Helical" evidence="1">
    <location>
        <begin position="78"/>
        <end position="95"/>
    </location>
</feature>
<feature type="transmembrane region" description="Helical" evidence="1">
    <location>
        <begin position="261"/>
        <end position="280"/>
    </location>
</feature>
<dbReference type="InterPro" id="IPR037185">
    <property type="entry name" value="EmrE-like"/>
</dbReference>
<dbReference type="RefSeq" id="WP_090365340.1">
    <property type="nucleotide sequence ID" value="NZ_FNEM01000008.1"/>
</dbReference>
<dbReference type="Proteomes" id="UP000199527">
    <property type="component" value="Unassembled WGS sequence"/>
</dbReference>
<dbReference type="PANTHER" id="PTHR22911">
    <property type="entry name" value="ACYL-MALONYL CONDENSING ENZYME-RELATED"/>
    <property type="match status" value="1"/>
</dbReference>
<proteinExistence type="predicted"/>
<feature type="transmembrane region" description="Helical" evidence="1">
    <location>
        <begin position="101"/>
        <end position="117"/>
    </location>
</feature>
<dbReference type="Pfam" id="PF00892">
    <property type="entry name" value="EamA"/>
    <property type="match status" value="2"/>
</dbReference>
<feature type="transmembrane region" description="Helical" evidence="1">
    <location>
        <begin position="124"/>
        <end position="141"/>
    </location>
</feature>
<dbReference type="EMBL" id="FNEM01000008">
    <property type="protein sequence ID" value="SDJ45636.1"/>
    <property type="molecule type" value="Genomic_DNA"/>
</dbReference>